<keyword evidence="3" id="KW-0274">FAD</keyword>
<dbReference type="InterPro" id="IPR002938">
    <property type="entry name" value="FAD-bd"/>
</dbReference>
<keyword evidence="4" id="KW-0560">Oxidoreductase</keyword>
<dbReference type="AlphaFoldDB" id="A0AAD7BRR5"/>
<dbReference type="InterPro" id="IPR050641">
    <property type="entry name" value="RIFMO-like"/>
</dbReference>
<evidence type="ECO:0000313" key="6">
    <source>
        <dbReference type="EMBL" id="KAJ7628812.1"/>
    </source>
</evidence>
<dbReference type="PANTHER" id="PTHR43004:SF19">
    <property type="entry name" value="BINDING MONOOXYGENASE, PUTATIVE (JCVI)-RELATED"/>
    <property type="match status" value="1"/>
</dbReference>
<gene>
    <name evidence="6" type="ORF">FB45DRAFT_44784</name>
</gene>
<dbReference type="Pfam" id="PF01494">
    <property type="entry name" value="FAD_binding_3"/>
    <property type="match status" value="1"/>
</dbReference>
<sequence>MSLPSNPITIVIVGAGPAGMAAALSLHHQGIKDFVIVDSLLAGQNSSRAVVIQAATLEALDTVGCMDKLLKIGDQNNHFGVRDESSYLFSADFSLLAPYTKFPFGLVLPQTSTEGAMLEAMKERGIHVLRPYKAVSLKPSAENEGVIDVEFESGEVVQAKYVIGADGAHSVVRNEAGISFTEPGNGQEPDLGNVSQLILGDVTFSSPPHFPDPKYPVFTSIANNNFLLIAPFPAALSHDPERIEYRVAAGVPVEDGTAPHAPSKEYIQSVLDRCAPSVLNLPRIENTYWTSRYRTRAAVAERSFARLAGGGAVLLVGDAAHIHSPLGGQGMSLGIRDAISLGAALPAVLAQDDGDRAAVDKLLTIWAGERHKRALGVVQITKGALGMVIAPRTFMRRIGFALLRFLGRFTLVQRMVAYRLSGLAEI</sequence>
<keyword evidence="7" id="KW-1185">Reference proteome</keyword>
<dbReference type="Proteomes" id="UP001221142">
    <property type="component" value="Unassembled WGS sequence"/>
</dbReference>
<dbReference type="Gene3D" id="3.30.70.2450">
    <property type="match status" value="1"/>
</dbReference>
<dbReference type="GO" id="GO:0071949">
    <property type="term" value="F:FAD binding"/>
    <property type="evidence" value="ECO:0007669"/>
    <property type="project" value="InterPro"/>
</dbReference>
<evidence type="ECO:0000259" key="5">
    <source>
        <dbReference type="Pfam" id="PF01494"/>
    </source>
</evidence>
<evidence type="ECO:0000256" key="4">
    <source>
        <dbReference type="ARBA" id="ARBA00023002"/>
    </source>
</evidence>
<evidence type="ECO:0000256" key="1">
    <source>
        <dbReference type="ARBA" id="ARBA00001974"/>
    </source>
</evidence>
<comment type="cofactor">
    <cofactor evidence="1">
        <name>FAD</name>
        <dbReference type="ChEBI" id="CHEBI:57692"/>
    </cofactor>
</comment>
<reference evidence="6" key="1">
    <citation type="submission" date="2023-03" db="EMBL/GenBank/DDBJ databases">
        <title>Massive genome expansion in bonnet fungi (Mycena s.s.) driven by repeated elements and novel gene families across ecological guilds.</title>
        <authorList>
            <consortium name="Lawrence Berkeley National Laboratory"/>
            <person name="Harder C.B."/>
            <person name="Miyauchi S."/>
            <person name="Viragh M."/>
            <person name="Kuo A."/>
            <person name="Thoen E."/>
            <person name="Andreopoulos B."/>
            <person name="Lu D."/>
            <person name="Skrede I."/>
            <person name="Drula E."/>
            <person name="Henrissat B."/>
            <person name="Morin E."/>
            <person name="Kohler A."/>
            <person name="Barry K."/>
            <person name="LaButti K."/>
            <person name="Morin E."/>
            <person name="Salamov A."/>
            <person name="Lipzen A."/>
            <person name="Mereny Z."/>
            <person name="Hegedus B."/>
            <person name="Baldrian P."/>
            <person name="Stursova M."/>
            <person name="Weitz H."/>
            <person name="Taylor A."/>
            <person name="Grigoriev I.V."/>
            <person name="Nagy L.G."/>
            <person name="Martin F."/>
            <person name="Kauserud H."/>
        </authorList>
    </citation>
    <scope>NUCLEOTIDE SEQUENCE</scope>
    <source>
        <strain evidence="6">9284</strain>
    </source>
</reference>
<comment type="caution">
    <text evidence="6">The sequence shown here is derived from an EMBL/GenBank/DDBJ whole genome shotgun (WGS) entry which is preliminary data.</text>
</comment>
<dbReference type="EMBL" id="JARKIF010000010">
    <property type="protein sequence ID" value="KAJ7628812.1"/>
    <property type="molecule type" value="Genomic_DNA"/>
</dbReference>
<keyword evidence="2" id="KW-0285">Flavoprotein</keyword>
<protein>
    <recommendedName>
        <fullName evidence="5">FAD-binding domain-containing protein</fullName>
    </recommendedName>
</protein>
<name>A0AAD7BRR5_9AGAR</name>
<dbReference type="SUPFAM" id="SSF51905">
    <property type="entry name" value="FAD/NAD(P)-binding domain"/>
    <property type="match status" value="1"/>
</dbReference>
<evidence type="ECO:0000313" key="7">
    <source>
        <dbReference type="Proteomes" id="UP001221142"/>
    </source>
</evidence>
<dbReference type="PRINTS" id="PR00420">
    <property type="entry name" value="RNGMNOXGNASE"/>
</dbReference>
<organism evidence="6 7">
    <name type="scientific">Roridomyces roridus</name>
    <dbReference type="NCBI Taxonomy" id="1738132"/>
    <lineage>
        <taxon>Eukaryota</taxon>
        <taxon>Fungi</taxon>
        <taxon>Dikarya</taxon>
        <taxon>Basidiomycota</taxon>
        <taxon>Agaricomycotina</taxon>
        <taxon>Agaricomycetes</taxon>
        <taxon>Agaricomycetidae</taxon>
        <taxon>Agaricales</taxon>
        <taxon>Marasmiineae</taxon>
        <taxon>Mycenaceae</taxon>
        <taxon>Roridomyces</taxon>
    </lineage>
</organism>
<dbReference type="InterPro" id="IPR036188">
    <property type="entry name" value="FAD/NAD-bd_sf"/>
</dbReference>
<feature type="domain" description="FAD-binding" evidence="5">
    <location>
        <begin position="9"/>
        <end position="379"/>
    </location>
</feature>
<evidence type="ECO:0000256" key="3">
    <source>
        <dbReference type="ARBA" id="ARBA00022827"/>
    </source>
</evidence>
<evidence type="ECO:0000256" key="2">
    <source>
        <dbReference type="ARBA" id="ARBA00022630"/>
    </source>
</evidence>
<dbReference type="PANTHER" id="PTHR43004">
    <property type="entry name" value="TRK SYSTEM POTASSIUM UPTAKE PROTEIN"/>
    <property type="match status" value="1"/>
</dbReference>
<accession>A0AAD7BRR5</accession>
<dbReference type="Gene3D" id="3.50.50.60">
    <property type="entry name" value="FAD/NAD(P)-binding domain"/>
    <property type="match status" value="1"/>
</dbReference>
<dbReference type="GO" id="GO:0016709">
    <property type="term" value="F:oxidoreductase activity, acting on paired donors, with incorporation or reduction of molecular oxygen, NAD(P)H as one donor, and incorporation of one atom of oxygen"/>
    <property type="evidence" value="ECO:0007669"/>
    <property type="project" value="UniProtKB-ARBA"/>
</dbReference>
<proteinExistence type="predicted"/>